<accession>A0A381I9K2</accession>
<dbReference type="PROSITE" id="PS51704">
    <property type="entry name" value="GP_PDE"/>
    <property type="match status" value="1"/>
</dbReference>
<gene>
    <name evidence="2" type="ORF">NCTC13307_02144</name>
</gene>
<sequence>MNKKIFVWTVNSDSLIEKMLDLNVDSIITDNPYLIESAIYWKKNGFISQVSDYYFKYSIIVLSSKRDIIKINNISF</sequence>
<name>A0A381I9K2_CLODI</name>
<protein>
    <submittedName>
        <fullName evidence="2">Putative glycerophosphoryl diester phosphodiesterase</fullName>
    </submittedName>
</protein>
<evidence type="ECO:0000259" key="1">
    <source>
        <dbReference type="PROSITE" id="PS51704"/>
    </source>
</evidence>
<proteinExistence type="predicted"/>
<dbReference type="SUPFAM" id="SSF51695">
    <property type="entry name" value="PLC-like phosphodiesterases"/>
    <property type="match status" value="1"/>
</dbReference>
<dbReference type="InterPro" id="IPR030395">
    <property type="entry name" value="GP_PDE_dom"/>
</dbReference>
<dbReference type="AlphaFoldDB" id="A0A381I9K2"/>
<dbReference type="Pfam" id="PF13653">
    <property type="entry name" value="GDPD_2"/>
    <property type="match status" value="1"/>
</dbReference>
<feature type="domain" description="GP-PDE" evidence="1">
    <location>
        <begin position="1"/>
        <end position="39"/>
    </location>
</feature>
<dbReference type="EMBL" id="UFWD01000001">
    <property type="protein sequence ID" value="SUY24182.1"/>
    <property type="molecule type" value="Genomic_DNA"/>
</dbReference>
<dbReference type="GO" id="GO:0008081">
    <property type="term" value="F:phosphoric diester hydrolase activity"/>
    <property type="evidence" value="ECO:0007669"/>
    <property type="project" value="InterPro"/>
</dbReference>
<evidence type="ECO:0000313" key="2">
    <source>
        <dbReference type="EMBL" id="SUY24182.1"/>
    </source>
</evidence>
<dbReference type="Gene3D" id="3.20.20.190">
    <property type="entry name" value="Phosphatidylinositol (PI) phosphodiesterase"/>
    <property type="match status" value="1"/>
</dbReference>
<reference evidence="2" key="1">
    <citation type="submission" date="2018-06" db="EMBL/GenBank/DDBJ databases">
        <authorList>
            <consortium name="Pathogen Informatics"/>
            <person name="Doyle S."/>
        </authorList>
    </citation>
    <scope>NUCLEOTIDE SEQUENCE</scope>
    <source>
        <strain evidence="2">NCTC13307</strain>
    </source>
</reference>
<dbReference type="InterPro" id="IPR017946">
    <property type="entry name" value="PLC-like_Pdiesterase_TIM-brl"/>
</dbReference>
<dbReference type="GO" id="GO:0006629">
    <property type="term" value="P:lipid metabolic process"/>
    <property type="evidence" value="ECO:0007669"/>
    <property type="project" value="InterPro"/>
</dbReference>
<organism evidence="2">
    <name type="scientific">Clostridioides difficile</name>
    <name type="common">Peptoclostridium difficile</name>
    <dbReference type="NCBI Taxonomy" id="1496"/>
    <lineage>
        <taxon>Bacteria</taxon>
        <taxon>Bacillati</taxon>
        <taxon>Bacillota</taxon>
        <taxon>Clostridia</taxon>
        <taxon>Peptostreptococcales</taxon>
        <taxon>Peptostreptococcaceae</taxon>
        <taxon>Clostridioides</taxon>
    </lineage>
</organism>